<accession>K1RH57</accession>
<dbReference type="Gene3D" id="3.40.1400.10">
    <property type="entry name" value="Sugar-phosphate isomerase, RpiB/LacA/LacB"/>
    <property type="match status" value="1"/>
</dbReference>
<gene>
    <name evidence="1" type="ORF">LEA_19116</name>
</gene>
<dbReference type="AlphaFoldDB" id="K1RH57"/>
<organism evidence="1">
    <name type="scientific">human gut metagenome</name>
    <dbReference type="NCBI Taxonomy" id="408170"/>
    <lineage>
        <taxon>unclassified sequences</taxon>
        <taxon>metagenomes</taxon>
        <taxon>organismal metagenomes</taxon>
    </lineage>
</organism>
<dbReference type="EC" id="5.3.1.-" evidence="1"/>
<dbReference type="GO" id="GO:0016853">
    <property type="term" value="F:isomerase activity"/>
    <property type="evidence" value="ECO:0007669"/>
    <property type="project" value="UniProtKB-KW"/>
</dbReference>
<dbReference type="EMBL" id="AJWY01013135">
    <property type="protein sequence ID" value="EKC47957.1"/>
    <property type="molecule type" value="Genomic_DNA"/>
</dbReference>
<comment type="caution">
    <text evidence="1">The sequence shown here is derived from an EMBL/GenBank/DDBJ whole genome shotgun (WGS) entry which is preliminary data.</text>
</comment>
<reference evidence="1" key="1">
    <citation type="journal article" date="2013" name="Environ. Microbiol.">
        <title>Microbiota from the distal guts of lean and obese adolescents exhibit partial functional redundancy besides clear differences in community structure.</title>
        <authorList>
            <person name="Ferrer M."/>
            <person name="Ruiz A."/>
            <person name="Lanza F."/>
            <person name="Haange S.B."/>
            <person name="Oberbach A."/>
            <person name="Till H."/>
            <person name="Bargiela R."/>
            <person name="Campoy C."/>
            <person name="Segura M.T."/>
            <person name="Richter M."/>
            <person name="von Bergen M."/>
            <person name="Seifert J."/>
            <person name="Suarez A."/>
        </authorList>
    </citation>
    <scope>NUCLEOTIDE SEQUENCE</scope>
</reference>
<protein>
    <submittedName>
        <fullName evidence="1">Ribose/galactose isomerase</fullName>
        <ecNumber evidence="1">5.3.1.-</ecNumber>
    </submittedName>
</protein>
<dbReference type="Pfam" id="PF02502">
    <property type="entry name" value="LacAB_rpiB"/>
    <property type="match status" value="1"/>
</dbReference>
<name>K1RH57_9ZZZZ</name>
<dbReference type="InterPro" id="IPR036569">
    <property type="entry name" value="RpiB_LacA_LacB_sf"/>
</dbReference>
<feature type="non-terminal residue" evidence="1">
    <location>
        <position position="31"/>
    </location>
</feature>
<proteinExistence type="predicted"/>
<keyword evidence="1" id="KW-0413">Isomerase</keyword>
<dbReference type="GO" id="GO:0005975">
    <property type="term" value="P:carbohydrate metabolic process"/>
    <property type="evidence" value="ECO:0007669"/>
    <property type="project" value="InterPro"/>
</dbReference>
<dbReference type="SUPFAM" id="SSF89623">
    <property type="entry name" value="Ribose/Galactose isomerase RpiB/AlsB"/>
    <property type="match status" value="1"/>
</dbReference>
<sequence>MKIAIGSDHVGYELKGKVIAHLKEKGIEVKD</sequence>
<dbReference type="InterPro" id="IPR003500">
    <property type="entry name" value="RpiB_LacA_LacB"/>
</dbReference>
<evidence type="ECO:0000313" key="1">
    <source>
        <dbReference type="EMBL" id="EKC47957.1"/>
    </source>
</evidence>